<evidence type="ECO:0000259" key="6">
    <source>
        <dbReference type="Pfam" id="PF04932"/>
    </source>
</evidence>
<evidence type="ECO:0000313" key="9">
    <source>
        <dbReference type="Proteomes" id="UP001200741"/>
    </source>
</evidence>
<evidence type="ECO:0000256" key="2">
    <source>
        <dbReference type="ARBA" id="ARBA00022692"/>
    </source>
</evidence>
<dbReference type="GO" id="GO:0016874">
    <property type="term" value="F:ligase activity"/>
    <property type="evidence" value="ECO:0007669"/>
    <property type="project" value="UniProtKB-KW"/>
</dbReference>
<proteinExistence type="predicted"/>
<dbReference type="PANTHER" id="PTHR37422">
    <property type="entry name" value="TEICHURONIC ACID BIOSYNTHESIS PROTEIN TUAE"/>
    <property type="match status" value="1"/>
</dbReference>
<dbReference type="InterPro" id="IPR007016">
    <property type="entry name" value="O-antigen_ligase-rel_domated"/>
</dbReference>
<evidence type="ECO:0000256" key="4">
    <source>
        <dbReference type="ARBA" id="ARBA00023136"/>
    </source>
</evidence>
<keyword evidence="8" id="KW-0436">Ligase</keyword>
<keyword evidence="4 5" id="KW-0472">Membrane</keyword>
<evidence type="ECO:0000313" key="8">
    <source>
        <dbReference type="EMBL" id="MCE4557562.1"/>
    </source>
</evidence>
<dbReference type="Pfam" id="PF19358">
    <property type="entry name" value="DUF5935"/>
    <property type="match status" value="1"/>
</dbReference>
<protein>
    <submittedName>
        <fullName evidence="8">O-glycosylation ligase, exosortase A system-associated</fullName>
    </submittedName>
</protein>
<evidence type="ECO:0000259" key="7">
    <source>
        <dbReference type="Pfam" id="PF19358"/>
    </source>
</evidence>
<name>A0ABS8Y2Z5_9BURK</name>
<feature type="transmembrane region" description="Helical" evidence="5">
    <location>
        <begin position="103"/>
        <end position="122"/>
    </location>
</feature>
<sequence length="420" mass="46456">MRDLVLLALLAYGTLYALREPWIGTMIWTNVSLMSPHAQFGNAAGEWPVATGVALTTMIGLVMHRDKAENPLRGAPAMAILAFTFWITFTLPFSIYFDDSFPLWVRSMKIFLMLFVTIALLTDKRKINVFVAVMTFSIAFYGIKGGMFTLATAGSYRVWGPGGFIGGNNELALALIMTIPMMRYLQLQVTNKWLSRGLTFGMAMTAVTVLGTYSRGALLGLSAMAIFLWIKSPKKLGMGLVLVLGGALALGFMPEQWWDRMHTIKTYNADESALGRINAWWNAFHVANDRPFGGGFMIYMPEVFARYAPDPNDVHAAHSIYFQVLGEHGWIGLLVFVSIGALTWRDAGRLSRLTRNRPELRWAGELGVMTQVAMVGYAVAGAFLSLAYYDFPYNQAAAIVAAYAIVRKQLAAARKPVPTL</sequence>
<evidence type="ECO:0000256" key="5">
    <source>
        <dbReference type="SAM" id="Phobius"/>
    </source>
</evidence>
<keyword evidence="9" id="KW-1185">Reference proteome</keyword>
<feature type="transmembrane region" description="Helical" evidence="5">
    <location>
        <begin position="129"/>
        <end position="151"/>
    </location>
</feature>
<keyword evidence="3 5" id="KW-1133">Transmembrane helix</keyword>
<reference evidence="8 9" key="1">
    <citation type="submission" date="2021-12" db="EMBL/GenBank/DDBJ databases">
        <title>Genome seq of P8.</title>
        <authorList>
            <person name="Seo T."/>
        </authorList>
    </citation>
    <scope>NUCLEOTIDE SEQUENCE [LARGE SCALE GENOMIC DNA]</scope>
    <source>
        <strain evidence="8 9">P8</strain>
    </source>
</reference>
<dbReference type="InterPro" id="IPR045979">
    <property type="entry name" value="DUF5935"/>
</dbReference>
<organism evidence="8 9">
    <name type="scientific">Pelomonas cellulosilytica</name>
    <dbReference type="NCBI Taxonomy" id="2906762"/>
    <lineage>
        <taxon>Bacteria</taxon>
        <taxon>Pseudomonadati</taxon>
        <taxon>Pseudomonadota</taxon>
        <taxon>Betaproteobacteria</taxon>
        <taxon>Burkholderiales</taxon>
        <taxon>Sphaerotilaceae</taxon>
        <taxon>Roseateles</taxon>
    </lineage>
</organism>
<evidence type="ECO:0000256" key="1">
    <source>
        <dbReference type="ARBA" id="ARBA00004141"/>
    </source>
</evidence>
<dbReference type="EMBL" id="JAJTWU010000011">
    <property type="protein sequence ID" value="MCE4557562.1"/>
    <property type="molecule type" value="Genomic_DNA"/>
</dbReference>
<dbReference type="Pfam" id="PF04932">
    <property type="entry name" value="Wzy_C"/>
    <property type="match status" value="1"/>
</dbReference>
<dbReference type="PANTHER" id="PTHR37422:SF13">
    <property type="entry name" value="LIPOPOLYSACCHARIDE BIOSYNTHESIS PROTEIN PA4999-RELATED"/>
    <property type="match status" value="1"/>
</dbReference>
<dbReference type="NCBIfam" id="TIGR03097">
    <property type="entry name" value="PEP_O_lig_1"/>
    <property type="match status" value="1"/>
</dbReference>
<gene>
    <name evidence="8" type="ORF">LXT13_24525</name>
</gene>
<comment type="caution">
    <text evidence="8">The sequence shown here is derived from an EMBL/GenBank/DDBJ whole genome shotgun (WGS) entry which is preliminary data.</text>
</comment>
<feature type="transmembrane region" description="Helical" evidence="5">
    <location>
        <begin position="362"/>
        <end position="380"/>
    </location>
</feature>
<comment type="subcellular location">
    <subcellularLocation>
        <location evidence="1">Membrane</location>
        <topology evidence="1">Multi-pass membrane protein</topology>
    </subcellularLocation>
</comment>
<dbReference type="Proteomes" id="UP001200741">
    <property type="component" value="Unassembled WGS sequence"/>
</dbReference>
<dbReference type="InterPro" id="IPR051533">
    <property type="entry name" value="WaaL-like"/>
</dbReference>
<feature type="domain" description="DUF5935" evidence="7">
    <location>
        <begin position="1"/>
        <end position="158"/>
    </location>
</feature>
<feature type="transmembrane region" description="Helical" evidence="5">
    <location>
        <begin position="75"/>
        <end position="97"/>
    </location>
</feature>
<accession>A0ABS8Y2Z5</accession>
<evidence type="ECO:0000256" key="3">
    <source>
        <dbReference type="ARBA" id="ARBA00022989"/>
    </source>
</evidence>
<feature type="transmembrane region" description="Helical" evidence="5">
    <location>
        <begin position="236"/>
        <end position="253"/>
    </location>
</feature>
<feature type="transmembrane region" description="Helical" evidence="5">
    <location>
        <begin position="197"/>
        <end position="230"/>
    </location>
</feature>
<feature type="transmembrane region" description="Helical" evidence="5">
    <location>
        <begin position="43"/>
        <end position="63"/>
    </location>
</feature>
<dbReference type="RefSeq" id="WP_233374944.1">
    <property type="nucleotide sequence ID" value="NZ_JAJTWU010000011.1"/>
</dbReference>
<dbReference type="InterPro" id="IPR017528">
    <property type="entry name" value="CHP03097O-antigen_lig-rel"/>
</dbReference>
<feature type="domain" description="O-antigen ligase-related" evidence="6">
    <location>
        <begin position="201"/>
        <end position="337"/>
    </location>
</feature>
<keyword evidence="2 5" id="KW-0812">Transmembrane</keyword>